<dbReference type="InterPro" id="IPR020471">
    <property type="entry name" value="AKR"/>
</dbReference>
<dbReference type="PRINTS" id="PR00069">
    <property type="entry name" value="ALDKETRDTASE"/>
</dbReference>
<proteinExistence type="inferred from homology"/>
<dbReference type="eggNOG" id="COG0656">
    <property type="taxonomic scope" value="Bacteria"/>
</dbReference>
<dbReference type="Proteomes" id="UP000018735">
    <property type="component" value="Chromosome"/>
</dbReference>
<evidence type="ECO:0000259" key="7">
    <source>
        <dbReference type="Pfam" id="PF00248"/>
    </source>
</evidence>
<feature type="active site" description="Proton donor" evidence="4">
    <location>
        <position position="49"/>
    </location>
</feature>
<evidence type="ECO:0000313" key="9">
    <source>
        <dbReference type="Proteomes" id="UP000018735"/>
    </source>
</evidence>
<accession>A0A0F6CKT3</accession>
<dbReference type="InterPro" id="IPR036812">
    <property type="entry name" value="NAD(P)_OxRdtase_dom_sf"/>
</dbReference>
<evidence type="ECO:0000256" key="6">
    <source>
        <dbReference type="PIRSR" id="PIRSR000097-3"/>
    </source>
</evidence>
<dbReference type="PANTHER" id="PTHR43827">
    <property type="entry name" value="2,5-DIKETO-D-GLUCONIC ACID REDUCTASE"/>
    <property type="match status" value="1"/>
</dbReference>
<dbReference type="KEGG" id="mgz:GCW_02500"/>
<dbReference type="Pfam" id="PF00248">
    <property type="entry name" value="Aldo_ket_red"/>
    <property type="match status" value="1"/>
</dbReference>
<dbReference type="PANTHER" id="PTHR43827:SF3">
    <property type="entry name" value="NADP-DEPENDENT OXIDOREDUCTASE DOMAIN-CONTAINING PROTEIN"/>
    <property type="match status" value="1"/>
</dbReference>
<dbReference type="PROSITE" id="PS00062">
    <property type="entry name" value="ALDOKETO_REDUCTASE_2"/>
    <property type="match status" value="1"/>
</dbReference>
<evidence type="ECO:0000256" key="3">
    <source>
        <dbReference type="ARBA" id="ARBA00023002"/>
    </source>
</evidence>
<dbReference type="FunFam" id="3.20.20.100:FF:000015">
    <property type="entry name" value="Oxidoreductase, aldo/keto reductase family"/>
    <property type="match status" value="1"/>
</dbReference>
<evidence type="ECO:0000256" key="4">
    <source>
        <dbReference type="PIRSR" id="PIRSR000097-1"/>
    </source>
</evidence>
<feature type="binding site" evidence="5">
    <location>
        <position position="107"/>
    </location>
    <ligand>
        <name>substrate</name>
    </ligand>
</feature>
<evidence type="ECO:0000256" key="5">
    <source>
        <dbReference type="PIRSR" id="PIRSR000097-2"/>
    </source>
</evidence>
<feature type="site" description="Lowers pKa of active site Tyr" evidence="6">
    <location>
        <position position="74"/>
    </location>
</feature>
<dbReference type="PROSITE" id="PS00063">
    <property type="entry name" value="ALDOKETO_REDUCTASE_3"/>
    <property type="match status" value="1"/>
</dbReference>
<dbReference type="InterPro" id="IPR018170">
    <property type="entry name" value="Aldo/ket_reductase_CS"/>
</dbReference>
<keyword evidence="2" id="KW-0521">NADP</keyword>
<evidence type="ECO:0000256" key="2">
    <source>
        <dbReference type="ARBA" id="ARBA00022857"/>
    </source>
</evidence>
<dbReference type="CDD" id="cd19071">
    <property type="entry name" value="AKR_AKR1-5-like"/>
    <property type="match status" value="1"/>
</dbReference>
<dbReference type="RefSeq" id="WP_011884551.1">
    <property type="nucleotide sequence ID" value="NC_023030.2"/>
</dbReference>
<evidence type="ECO:0000256" key="1">
    <source>
        <dbReference type="ARBA" id="ARBA00007905"/>
    </source>
</evidence>
<keyword evidence="3" id="KW-0560">Oxidoreductase</keyword>
<dbReference type="SUPFAM" id="SSF51430">
    <property type="entry name" value="NAD(P)-linked oxidoreductase"/>
    <property type="match status" value="1"/>
</dbReference>
<feature type="domain" description="NADP-dependent oxidoreductase" evidence="7">
    <location>
        <begin position="15"/>
        <end position="265"/>
    </location>
</feature>
<evidence type="ECO:0000313" key="8">
    <source>
        <dbReference type="EMBL" id="AHB99705.1"/>
    </source>
</evidence>
<name>A0A0F6CKT3_MYCGL</name>
<dbReference type="InterPro" id="IPR023210">
    <property type="entry name" value="NADP_OxRdtase_dom"/>
</dbReference>
<reference evidence="8 9" key="1">
    <citation type="journal article" date="2011" name="PLoS ONE">
        <title>Core proteome of the minimal cell: comparative proteomics of three mollicute species.</title>
        <authorList>
            <person name="Fisunov G.Y."/>
            <person name="Alexeev D.G."/>
            <person name="Bazaleev N.A."/>
            <person name="Ladygina V.G."/>
            <person name="Galyamina M.A."/>
            <person name="Kondratov I.G."/>
            <person name="Zhukova N.A."/>
            <person name="Serebryakova M.V."/>
            <person name="Demina I.A."/>
            <person name="Govorun V.M."/>
        </authorList>
    </citation>
    <scope>NUCLEOTIDE SEQUENCE [LARGE SCALE GENOMIC DNA]</scope>
    <source>
        <strain evidence="8 9">S6</strain>
    </source>
</reference>
<gene>
    <name evidence="8" type="ORF">GCW_02500</name>
</gene>
<dbReference type="PIRSF" id="PIRSF000097">
    <property type="entry name" value="AKR"/>
    <property type="match status" value="1"/>
</dbReference>
<organism evidence="8 9">
    <name type="scientific">Mycoplasmoides gallisepticum S6</name>
    <dbReference type="NCBI Taxonomy" id="1006581"/>
    <lineage>
        <taxon>Bacteria</taxon>
        <taxon>Bacillati</taxon>
        <taxon>Mycoplasmatota</taxon>
        <taxon>Mycoplasmoidales</taxon>
        <taxon>Mycoplasmoidaceae</taxon>
        <taxon>Mycoplasmoides</taxon>
    </lineage>
</organism>
<sequence>MKYNLLANNYKMPSIGFGTYKLEDGKQTVEAVKTALEVGYRHLDCAEIYENQRSVSQGIKLSGVDRKEIFITSKIWNDDKGYESTKKAFDKILKDLNLEYLDLLLIHWPIGKGFKDNWQEVNAQTWKAMEEFYLEGKIKAIGLSNFLVHHIEALKKSAKILPMVNQLEFHPGYLQPEIVEYCQKNNIVVQAWSPFSQSKVLENKTLVQLAKKYEVTVAQLILNWIIQKDIVPLPKSKTPERIRSNFDVFNFGINQADLKVIDQLNDCGGLGLHPDQVDF</sequence>
<protein>
    <submittedName>
        <fullName evidence="8">2,5-diketo-D-gluconic acid reductase</fullName>
    </submittedName>
</protein>
<dbReference type="GO" id="GO:0016616">
    <property type="term" value="F:oxidoreductase activity, acting on the CH-OH group of donors, NAD or NADP as acceptor"/>
    <property type="evidence" value="ECO:0007669"/>
    <property type="project" value="UniProtKB-ARBA"/>
</dbReference>
<dbReference type="PROSITE" id="PS00798">
    <property type="entry name" value="ALDOKETO_REDUCTASE_1"/>
    <property type="match status" value="1"/>
</dbReference>
<dbReference type="EMBL" id="CP006916">
    <property type="protein sequence ID" value="AHB99705.1"/>
    <property type="molecule type" value="Genomic_DNA"/>
</dbReference>
<dbReference type="AlphaFoldDB" id="A0A0F6CKT3"/>
<dbReference type="HOGENOM" id="CLU_023205_0_1_14"/>
<comment type="similarity">
    <text evidence="1">Belongs to the aldo/keto reductase family.</text>
</comment>
<dbReference type="Gene3D" id="3.20.20.100">
    <property type="entry name" value="NADP-dependent oxidoreductase domain"/>
    <property type="match status" value="1"/>
</dbReference>